<reference evidence="1" key="1">
    <citation type="submission" date="2013-07" db="EMBL/GenBank/DDBJ databases">
        <title>The Genome Sequence of Cryptococcus bestiolae CBS10118.</title>
        <authorList>
            <consortium name="The Broad Institute Genome Sequencing Platform"/>
            <person name="Cuomo C."/>
            <person name="Litvintseva A."/>
            <person name="Chen Y."/>
            <person name="Heitman J."/>
            <person name="Sun S."/>
            <person name="Springer D."/>
            <person name="Dromer F."/>
            <person name="Young S.K."/>
            <person name="Zeng Q."/>
            <person name="Gargeya S."/>
            <person name="Fitzgerald M."/>
            <person name="Abouelleil A."/>
            <person name="Alvarado L."/>
            <person name="Berlin A.M."/>
            <person name="Chapman S.B."/>
            <person name="Dewar J."/>
            <person name="Goldberg J."/>
            <person name="Griggs A."/>
            <person name="Gujja S."/>
            <person name="Hansen M."/>
            <person name="Howarth C."/>
            <person name="Imamovic A."/>
            <person name="Larimer J."/>
            <person name="McCowan C."/>
            <person name="Murphy C."/>
            <person name="Pearson M."/>
            <person name="Priest M."/>
            <person name="Roberts A."/>
            <person name="Saif S."/>
            <person name="Shea T."/>
            <person name="Sykes S."/>
            <person name="Wortman J."/>
            <person name="Nusbaum C."/>
            <person name="Birren B."/>
        </authorList>
    </citation>
    <scope>NUCLEOTIDE SEQUENCE [LARGE SCALE GENOMIC DNA]</scope>
    <source>
        <strain evidence="1">CBS 10118</strain>
    </source>
</reference>
<protein>
    <submittedName>
        <fullName evidence="1">Uncharacterized protein</fullName>
    </submittedName>
</protein>
<reference evidence="1" key="2">
    <citation type="submission" date="2014-01" db="EMBL/GenBank/DDBJ databases">
        <title>Evolution of pathogenesis and genome organization in the Tremellales.</title>
        <authorList>
            <person name="Cuomo C."/>
            <person name="Litvintseva A."/>
            <person name="Heitman J."/>
            <person name="Chen Y."/>
            <person name="Sun S."/>
            <person name="Springer D."/>
            <person name="Dromer F."/>
            <person name="Young S."/>
            <person name="Zeng Q."/>
            <person name="Chapman S."/>
            <person name="Gujja S."/>
            <person name="Saif S."/>
            <person name="Birren B."/>
        </authorList>
    </citation>
    <scope>NUCLEOTIDE SEQUENCE</scope>
    <source>
        <strain evidence="1">CBS 10118</strain>
    </source>
</reference>
<dbReference type="EMBL" id="KI894021">
    <property type="protein sequence ID" value="OCF24985.1"/>
    <property type="molecule type" value="Genomic_DNA"/>
</dbReference>
<name>A0A1B9G1U2_9TREE</name>
<gene>
    <name evidence="1" type="ORF">I302_04795</name>
</gene>
<evidence type="ECO:0000313" key="1">
    <source>
        <dbReference type="EMBL" id="OCF24985.1"/>
    </source>
</evidence>
<dbReference type="AlphaFoldDB" id="A0A1B9G1U2"/>
<dbReference type="VEuPathDB" id="FungiDB:I302_04795"/>
<sequence length="149" mass="17028">MTVFGYAALVVYIEKVGSGQLAKRTRAIVILFTHKPMSVWAPDFLDATRQDPFIVIVLSEGCYRKIEEINDGSLFSVVPTPTPPTCVSKTKDVNAKWQEWMNPDLVRATTMISTAYQQLEAKRIRRKMERIYHIEYPDTSMSELPISEI</sequence>
<proteinExistence type="predicted"/>
<accession>A0A1B9G1U2</accession>
<organism evidence="1">
    <name type="scientific">Kwoniella bestiolae CBS 10118</name>
    <dbReference type="NCBI Taxonomy" id="1296100"/>
    <lineage>
        <taxon>Eukaryota</taxon>
        <taxon>Fungi</taxon>
        <taxon>Dikarya</taxon>
        <taxon>Basidiomycota</taxon>
        <taxon>Agaricomycotina</taxon>
        <taxon>Tremellomycetes</taxon>
        <taxon>Tremellales</taxon>
        <taxon>Cryptococcaceae</taxon>
        <taxon>Kwoniella</taxon>
    </lineage>
</organism>